<dbReference type="SMART" id="SM00420">
    <property type="entry name" value="HTH_DEOR"/>
    <property type="match status" value="1"/>
</dbReference>
<dbReference type="SMART" id="SM01134">
    <property type="entry name" value="DeoRC"/>
    <property type="match status" value="1"/>
</dbReference>
<dbReference type="InterPro" id="IPR036390">
    <property type="entry name" value="WH_DNA-bd_sf"/>
</dbReference>
<evidence type="ECO:0000313" key="4">
    <source>
        <dbReference type="EMBL" id="STO08021.1"/>
    </source>
</evidence>
<gene>
    <name evidence="4" type="primary">glpR_1</name>
    <name evidence="4" type="ORF">NCTC13163_01382</name>
</gene>
<dbReference type="AlphaFoldDB" id="A0A377FT68"/>
<dbReference type="PANTHER" id="PTHR30363:SF44">
    <property type="entry name" value="AGA OPERON TRANSCRIPTIONAL REPRESSOR-RELATED"/>
    <property type="match status" value="1"/>
</dbReference>
<dbReference type="InterPro" id="IPR037171">
    <property type="entry name" value="NagB/RpiA_transferase-like"/>
</dbReference>
<reference evidence="4 5" key="1">
    <citation type="submission" date="2018-06" db="EMBL/GenBank/DDBJ databases">
        <authorList>
            <consortium name="Pathogen Informatics"/>
            <person name="Doyle S."/>
        </authorList>
    </citation>
    <scope>NUCLEOTIDE SEQUENCE [LARGE SCALE GENOMIC DNA]</scope>
    <source>
        <strain evidence="4 5">NCTC13163</strain>
    </source>
</reference>
<keyword evidence="1" id="KW-0805">Transcription regulation</keyword>
<dbReference type="GO" id="GO:0003700">
    <property type="term" value="F:DNA-binding transcription factor activity"/>
    <property type="evidence" value="ECO:0007669"/>
    <property type="project" value="InterPro"/>
</dbReference>
<evidence type="ECO:0000259" key="3">
    <source>
        <dbReference type="PROSITE" id="PS51000"/>
    </source>
</evidence>
<evidence type="ECO:0000313" key="5">
    <source>
        <dbReference type="Proteomes" id="UP000254060"/>
    </source>
</evidence>
<dbReference type="Pfam" id="PF08220">
    <property type="entry name" value="HTH_DeoR"/>
    <property type="match status" value="1"/>
</dbReference>
<dbReference type="PANTHER" id="PTHR30363">
    <property type="entry name" value="HTH-TYPE TRANSCRIPTIONAL REGULATOR SRLR-RELATED"/>
    <property type="match status" value="1"/>
</dbReference>
<dbReference type="SUPFAM" id="SSF100950">
    <property type="entry name" value="NagB/RpiA/CoA transferase-like"/>
    <property type="match status" value="1"/>
</dbReference>
<dbReference type="Gene3D" id="3.40.50.1360">
    <property type="match status" value="1"/>
</dbReference>
<keyword evidence="2" id="KW-0804">Transcription</keyword>
<dbReference type="OrthoDB" id="9797223at2"/>
<name>A0A377FT68_9BACL</name>
<evidence type="ECO:0000256" key="2">
    <source>
        <dbReference type="ARBA" id="ARBA00023163"/>
    </source>
</evidence>
<feature type="domain" description="HTH deoR-type" evidence="3">
    <location>
        <begin position="5"/>
        <end position="60"/>
    </location>
</feature>
<protein>
    <submittedName>
        <fullName evidence="4">Glycerol-3-phosphate regulon repressor</fullName>
    </submittedName>
</protein>
<dbReference type="Proteomes" id="UP000254060">
    <property type="component" value="Unassembled WGS sequence"/>
</dbReference>
<accession>A0A377FT68</accession>
<dbReference type="InterPro" id="IPR050313">
    <property type="entry name" value="Carb_Metab_HTH_regulators"/>
</dbReference>
<evidence type="ECO:0000256" key="1">
    <source>
        <dbReference type="ARBA" id="ARBA00023015"/>
    </source>
</evidence>
<dbReference type="PRINTS" id="PR00037">
    <property type="entry name" value="HTHLACR"/>
</dbReference>
<organism evidence="4 5">
    <name type="scientific">Exiguobacterium aurantiacum</name>
    <dbReference type="NCBI Taxonomy" id="33987"/>
    <lineage>
        <taxon>Bacteria</taxon>
        <taxon>Bacillati</taxon>
        <taxon>Bacillota</taxon>
        <taxon>Bacilli</taxon>
        <taxon>Bacillales</taxon>
        <taxon>Bacillales Family XII. Incertae Sedis</taxon>
        <taxon>Exiguobacterium</taxon>
    </lineage>
</organism>
<dbReference type="SUPFAM" id="SSF46785">
    <property type="entry name" value="Winged helix' DNA-binding domain"/>
    <property type="match status" value="1"/>
</dbReference>
<dbReference type="Gene3D" id="1.10.10.10">
    <property type="entry name" value="Winged helix-like DNA-binding domain superfamily/Winged helix DNA-binding domain"/>
    <property type="match status" value="1"/>
</dbReference>
<dbReference type="InterPro" id="IPR001034">
    <property type="entry name" value="DeoR_HTH"/>
</dbReference>
<dbReference type="InterPro" id="IPR014036">
    <property type="entry name" value="DeoR-like_C"/>
</dbReference>
<dbReference type="Pfam" id="PF00455">
    <property type="entry name" value="DeoRC"/>
    <property type="match status" value="1"/>
</dbReference>
<dbReference type="RefSeq" id="WP_024372333.1">
    <property type="nucleotide sequence ID" value="NZ_UGGP01000001.1"/>
</dbReference>
<sequence>MSLIGEERKQKIVEWIEREGKVKTSELIERLNVSGESVRRYLEELEKEHRIKRVYGGAVLHQSVSFQPMMISNMDGIRRIAYTAFQLVDDDALIYIGHGVAPEQVAARLRGRNLTVVTPSLMVAKALFEQRAKGVFTGDIQLLGGTIDPKHLVTVGEQVLQQLKTYVFDIAFISVEGVDPTLGLTCDAHGLATVSQAIMQQSRSCYLLADHTQFNQQKRYRVSDFSVVTTVISDFPEPVEWKRELAEHEVEWRFAP</sequence>
<dbReference type="STRING" id="1397694.GCA_000702585_01886"/>
<dbReference type="EMBL" id="UGGP01000001">
    <property type="protein sequence ID" value="STO08021.1"/>
    <property type="molecule type" value="Genomic_DNA"/>
</dbReference>
<dbReference type="PROSITE" id="PS51000">
    <property type="entry name" value="HTH_DEOR_2"/>
    <property type="match status" value="1"/>
</dbReference>
<dbReference type="InterPro" id="IPR036388">
    <property type="entry name" value="WH-like_DNA-bd_sf"/>
</dbReference>
<proteinExistence type="predicted"/>